<comment type="caution">
    <text evidence="9">The sequence shown here is derived from an EMBL/GenBank/DDBJ whole genome shotgun (WGS) entry which is preliminary data.</text>
</comment>
<dbReference type="EMBL" id="LBUZ01000012">
    <property type="protein sequence ID" value="KKQ75377.1"/>
    <property type="molecule type" value="Genomic_DNA"/>
</dbReference>
<evidence type="ECO:0000256" key="7">
    <source>
        <dbReference type="ARBA" id="ARBA00022842"/>
    </source>
</evidence>
<dbReference type="Proteomes" id="UP000034181">
    <property type="component" value="Unassembled WGS sequence"/>
</dbReference>
<dbReference type="InterPro" id="IPR041633">
    <property type="entry name" value="Polbeta"/>
</dbReference>
<evidence type="ECO:0000256" key="1">
    <source>
        <dbReference type="ARBA" id="ARBA00001946"/>
    </source>
</evidence>
<dbReference type="Pfam" id="PF18765">
    <property type="entry name" value="Polbeta"/>
    <property type="match status" value="1"/>
</dbReference>
<evidence type="ECO:0000256" key="2">
    <source>
        <dbReference type="ARBA" id="ARBA00022679"/>
    </source>
</evidence>
<keyword evidence="6" id="KW-0067">ATP-binding</keyword>
<dbReference type="AlphaFoldDB" id="A0A0G0K944"/>
<evidence type="ECO:0000313" key="9">
    <source>
        <dbReference type="EMBL" id="KKQ75377.1"/>
    </source>
</evidence>
<accession>A0A0G0K944</accession>
<evidence type="ECO:0000256" key="4">
    <source>
        <dbReference type="ARBA" id="ARBA00022723"/>
    </source>
</evidence>
<keyword evidence="4" id="KW-0479">Metal-binding</keyword>
<dbReference type="CDD" id="cd05403">
    <property type="entry name" value="NT_KNTase_like"/>
    <property type="match status" value="1"/>
</dbReference>
<dbReference type="Gene3D" id="3.30.460.10">
    <property type="entry name" value="Beta Polymerase, domain 2"/>
    <property type="match status" value="1"/>
</dbReference>
<name>A0A0G0K944_9BACT</name>
<evidence type="ECO:0000256" key="3">
    <source>
        <dbReference type="ARBA" id="ARBA00022695"/>
    </source>
</evidence>
<dbReference type="InterPro" id="IPR043519">
    <property type="entry name" value="NT_sf"/>
</dbReference>
<protein>
    <recommendedName>
        <fullName evidence="8">Polymerase beta nucleotidyltransferase domain-containing protein</fullName>
    </recommendedName>
</protein>
<evidence type="ECO:0000313" key="10">
    <source>
        <dbReference type="Proteomes" id="UP000034181"/>
    </source>
</evidence>
<proteinExistence type="predicted"/>
<keyword evidence="2" id="KW-0808">Transferase</keyword>
<keyword evidence="5" id="KW-0547">Nucleotide-binding</keyword>
<dbReference type="SUPFAM" id="SSF81301">
    <property type="entry name" value="Nucleotidyltransferase"/>
    <property type="match status" value="1"/>
</dbReference>
<keyword evidence="7" id="KW-0460">Magnesium</keyword>
<dbReference type="PANTHER" id="PTHR33571:SF12">
    <property type="entry name" value="BSL3053 PROTEIN"/>
    <property type="match status" value="1"/>
</dbReference>
<organism evidence="9 10">
    <name type="scientific">Candidatus Woesebacteria bacterium GW2011_GWB1_38_5b</name>
    <dbReference type="NCBI Taxonomy" id="1618569"/>
    <lineage>
        <taxon>Bacteria</taxon>
        <taxon>Candidatus Woeseibacteriota</taxon>
    </lineage>
</organism>
<gene>
    <name evidence="9" type="ORF">US96_C0012G0006</name>
</gene>
<dbReference type="GO" id="GO:0016779">
    <property type="term" value="F:nucleotidyltransferase activity"/>
    <property type="evidence" value="ECO:0007669"/>
    <property type="project" value="UniProtKB-KW"/>
</dbReference>
<reference evidence="9 10" key="1">
    <citation type="journal article" date="2015" name="Nature">
        <title>rRNA introns, odd ribosomes, and small enigmatic genomes across a large radiation of phyla.</title>
        <authorList>
            <person name="Brown C.T."/>
            <person name="Hug L.A."/>
            <person name="Thomas B.C."/>
            <person name="Sharon I."/>
            <person name="Castelle C.J."/>
            <person name="Singh A."/>
            <person name="Wilkins M.J."/>
            <person name="Williams K.H."/>
            <person name="Banfield J.F."/>
        </authorList>
    </citation>
    <scope>NUCLEOTIDE SEQUENCE [LARGE SCALE GENOMIC DNA]</scope>
</reference>
<dbReference type="GO" id="GO:0046872">
    <property type="term" value="F:metal ion binding"/>
    <property type="evidence" value="ECO:0007669"/>
    <property type="project" value="UniProtKB-KW"/>
</dbReference>
<dbReference type="InterPro" id="IPR052038">
    <property type="entry name" value="Type-VII_TA_antitoxin"/>
</dbReference>
<evidence type="ECO:0000256" key="5">
    <source>
        <dbReference type="ARBA" id="ARBA00022741"/>
    </source>
</evidence>
<keyword evidence="3" id="KW-0548">Nucleotidyltransferase</keyword>
<evidence type="ECO:0000259" key="8">
    <source>
        <dbReference type="Pfam" id="PF18765"/>
    </source>
</evidence>
<dbReference type="GO" id="GO:0005524">
    <property type="term" value="F:ATP binding"/>
    <property type="evidence" value="ECO:0007669"/>
    <property type="project" value="UniProtKB-KW"/>
</dbReference>
<dbReference type="PANTHER" id="PTHR33571">
    <property type="entry name" value="SSL8005 PROTEIN"/>
    <property type="match status" value="1"/>
</dbReference>
<comment type="cofactor">
    <cofactor evidence="1">
        <name>Mg(2+)</name>
        <dbReference type="ChEBI" id="CHEBI:18420"/>
    </cofactor>
</comment>
<sequence>MKKIGNFEYDPEVLEKLCKENDISYLALFGSYLHGDNKSDSDLDFLVKFSDTSKMSLFDFVRVQLKFADNLGKKVDLVTVDGIDPYIKEKVFGEAKTVYQND</sequence>
<evidence type="ECO:0000256" key="6">
    <source>
        <dbReference type="ARBA" id="ARBA00022840"/>
    </source>
</evidence>
<feature type="domain" description="Polymerase beta nucleotidyltransferase" evidence="8">
    <location>
        <begin position="14"/>
        <end position="102"/>
    </location>
</feature>